<sequence>MREALTAWTLRRRWQRLGLWLVLLMAIGLLWLLTWRILGVLEMRNMQAMHGALARGLSDLAAERLAAGQPLPEAWLRGNPFQLLRWQPDDYCGSLPPPGQRRAGCWYYLAERGWLAYQARYADRRAPAGDGLYLWQLRRLPEKMQTASQRDDGLAFELQSVRNDGFPSSAR</sequence>
<proteinExistence type="predicted"/>
<keyword evidence="1" id="KW-0472">Membrane</keyword>
<accession>A0A2I0CRL0</accession>
<dbReference type="AlphaFoldDB" id="A0A2I0CRL0"/>
<organism evidence="2 3">
    <name type="scientific">Pseudomonas fluvialis</name>
    <dbReference type="NCBI Taxonomy" id="1793966"/>
    <lineage>
        <taxon>Bacteria</taxon>
        <taxon>Pseudomonadati</taxon>
        <taxon>Pseudomonadota</taxon>
        <taxon>Gammaproteobacteria</taxon>
        <taxon>Pseudomonadales</taxon>
        <taxon>Pseudomonadaceae</taxon>
        <taxon>Pseudomonas</taxon>
    </lineage>
</organism>
<comment type="caution">
    <text evidence="2">The sequence shown here is derived from an EMBL/GenBank/DDBJ whole genome shotgun (WGS) entry which is preliminary data.</text>
</comment>
<dbReference type="EMBL" id="PIYS01000008">
    <property type="protein sequence ID" value="PKF71781.1"/>
    <property type="molecule type" value="Genomic_DNA"/>
</dbReference>
<feature type="transmembrane region" description="Helical" evidence="1">
    <location>
        <begin position="17"/>
        <end position="38"/>
    </location>
</feature>
<evidence type="ECO:0000313" key="2">
    <source>
        <dbReference type="EMBL" id="PKF71781.1"/>
    </source>
</evidence>
<keyword evidence="1" id="KW-0812">Transmembrane</keyword>
<protein>
    <submittedName>
        <fullName evidence="2">Uncharacterized protein</fullName>
    </submittedName>
</protein>
<evidence type="ECO:0000256" key="1">
    <source>
        <dbReference type="SAM" id="Phobius"/>
    </source>
</evidence>
<gene>
    <name evidence="2" type="ORF">CW360_06305</name>
</gene>
<dbReference type="RefSeq" id="WP_101193115.1">
    <property type="nucleotide sequence ID" value="NZ_PIYS01000008.1"/>
</dbReference>
<dbReference type="Proteomes" id="UP000242861">
    <property type="component" value="Unassembled WGS sequence"/>
</dbReference>
<reference evidence="3" key="1">
    <citation type="submission" date="2017-12" db="EMBL/GenBank/DDBJ databases">
        <authorList>
            <person name="Yu X.-Y."/>
        </authorList>
    </citation>
    <scope>NUCLEOTIDE SEQUENCE [LARGE SCALE GENOMIC DNA]</scope>
    <source>
        <strain evidence="3">ZYSR67-Z</strain>
    </source>
</reference>
<evidence type="ECO:0000313" key="3">
    <source>
        <dbReference type="Proteomes" id="UP000242861"/>
    </source>
</evidence>
<keyword evidence="1" id="KW-1133">Transmembrane helix</keyword>
<name>A0A2I0CRL0_9PSED</name>